<evidence type="ECO:0000256" key="3">
    <source>
        <dbReference type="ARBA" id="ARBA00022490"/>
    </source>
</evidence>
<protein>
    <recommendedName>
        <fullName evidence="7">ESX secretion-associated protein EspG</fullName>
    </recommendedName>
</protein>
<evidence type="ECO:0000313" key="6">
    <source>
        <dbReference type="Proteomes" id="UP000290439"/>
    </source>
</evidence>
<comment type="subcellular location">
    <subcellularLocation>
        <location evidence="1">Cytoplasm</location>
    </subcellularLocation>
</comment>
<evidence type="ECO:0000256" key="1">
    <source>
        <dbReference type="ARBA" id="ARBA00004496"/>
    </source>
</evidence>
<comment type="similarity">
    <text evidence="2">Belongs to the EspG family.</text>
</comment>
<name>A0A4U8W7S0_9NOCA</name>
<reference evidence="5 6" key="1">
    <citation type="submission" date="2019-02" db="EMBL/GenBank/DDBJ databases">
        <authorList>
            <consortium name="Pathogen Informatics"/>
        </authorList>
    </citation>
    <scope>NUCLEOTIDE SEQUENCE [LARGE SCALE GENOMIC DNA]</scope>
    <source>
        <strain evidence="5 6">3012STDY6756504</strain>
    </source>
</reference>
<dbReference type="Pfam" id="PF14011">
    <property type="entry name" value="ESX-1_EspG"/>
    <property type="match status" value="1"/>
</dbReference>
<evidence type="ECO:0000256" key="2">
    <source>
        <dbReference type="ARBA" id="ARBA00006411"/>
    </source>
</evidence>
<dbReference type="Proteomes" id="UP000290439">
    <property type="component" value="Chromosome"/>
</dbReference>
<accession>A0A4U8W7S0</accession>
<dbReference type="InterPro" id="IPR025734">
    <property type="entry name" value="EspG"/>
</dbReference>
<evidence type="ECO:0000313" key="5">
    <source>
        <dbReference type="EMBL" id="VFB01346.1"/>
    </source>
</evidence>
<organism evidence="5 6">
    <name type="scientific">Nocardia cyriacigeorgica</name>
    <dbReference type="NCBI Taxonomy" id="135487"/>
    <lineage>
        <taxon>Bacteria</taxon>
        <taxon>Bacillati</taxon>
        <taxon>Actinomycetota</taxon>
        <taxon>Actinomycetes</taxon>
        <taxon>Mycobacteriales</taxon>
        <taxon>Nocardiaceae</taxon>
        <taxon>Nocardia</taxon>
    </lineage>
</organism>
<dbReference type="RefSeq" id="WP_130918883.1">
    <property type="nucleotide sequence ID" value="NZ_JARWOB010000037.1"/>
</dbReference>
<evidence type="ECO:0008006" key="7">
    <source>
        <dbReference type="Google" id="ProtNLM"/>
    </source>
</evidence>
<dbReference type="EMBL" id="LR215973">
    <property type="protein sequence ID" value="VFB01346.1"/>
    <property type="molecule type" value="Genomic_DNA"/>
</dbReference>
<proteinExistence type="inferred from homology"/>
<gene>
    <name evidence="5" type="ORF">NCTC10797_05164</name>
</gene>
<keyword evidence="4" id="KW-0143">Chaperone</keyword>
<sequence>MNRTWEFSDIEFVVLWESLRRGGLLFPLFYTGRTEDPEKFKAEKLAARDDVRRRLGAAFDPVLEAIADPDLRIVINGGDGRAPREPKGLVRLHGARRQNTGYIIEQLPGESYWHSGGFTVHECEAVSLAEAMVAKMPEAKPGKQRDVVLPAENPGEELDHSYGGSAVHDSFDDSVGQRGATFLATPAPSYGTIDVVQGFSIFGPRGITKHRLRWRDLEEDGRYIIGDESPPVARPADRKHLVNAINTRVAAVIRAIKDERA</sequence>
<evidence type="ECO:0000256" key="4">
    <source>
        <dbReference type="ARBA" id="ARBA00023186"/>
    </source>
</evidence>
<dbReference type="AlphaFoldDB" id="A0A4U8W7S0"/>
<keyword evidence="3" id="KW-0963">Cytoplasm</keyword>